<dbReference type="PROSITE" id="PS51094">
    <property type="entry name" value="PTS_EIIA_TYPE_2"/>
    <property type="match status" value="1"/>
</dbReference>
<evidence type="ECO:0000259" key="16">
    <source>
        <dbReference type="PROSITE" id="PS51104"/>
    </source>
</evidence>
<dbReference type="CDD" id="cd00211">
    <property type="entry name" value="PTS_IIA_fru"/>
    <property type="match status" value="1"/>
</dbReference>
<evidence type="ECO:0000256" key="10">
    <source>
        <dbReference type="ARBA" id="ARBA00022989"/>
    </source>
</evidence>
<keyword evidence="8 13" id="KW-0812">Transmembrane</keyword>
<keyword evidence="18" id="KW-1185">Reference proteome</keyword>
<dbReference type="GO" id="GO:0005886">
    <property type="term" value="C:plasma membrane"/>
    <property type="evidence" value="ECO:0007669"/>
    <property type="project" value="UniProtKB-SubCell"/>
</dbReference>
<feature type="region of interest" description="Disordered" evidence="12">
    <location>
        <begin position="311"/>
        <end position="330"/>
    </location>
</feature>
<evidence type="ECO:0000259" key="14">
    <source>
        <dbReference type="PROSITE" id="PS51094"/>
    </source>
</evidence>
<evidence type="ECO:0000256" key="12">
    <source>
        <dbReference type="SAM" id="MobiDB-lite"/>
    </source>
</evidence>
<evidence type="ECO:0000256" key="5">
    <source>
        <dbReference type="ARBA" id="ARBA00022597"/>
    </source>
</evidence>
<evidence type="ECO:0000256" key="4">
    <source>
        <dbReference type="ARBA" id="ARBA00022553"/>
    </source>
</evidence>
<dbReference type="Pfam" id="PF02302">
    <property type="entry name" value="PTS_IIB"/>
    <property type="match status" value="1"/>
</dbReference>
<dbReference type="PANTHER" id="PTHR30505">
    <property type="entry name" value="FRUCTOSE-LIKE PERMEASE"/>
    <property type="match status" value="1"/>
</dbReference>
<evidence type="ECO:0000313" key="17">
    <source>
        <dbReference type="EMBL" id="MPY12168.1"/>
    </source>
</evidence>
<name>A0A7X1NSQ4_9MICC</name>
<feature type="transmembrane region" description="Helical" evidence="13">
    <location>
        <begin position="652"/>
        <end position="680"/>
    </location>
</feature>
<feature type="transmembrane region" description="Helical" evidence="13">
    <location>
        <begin position="563"/>
        <end position="584"/>
    </location>
</feature>
<dbReference type="SUPFAM" id="SSF52794">
    <property type="entry name" value="PTS system IIB component-like"/>
    <property type="match status" value="1"/>
</dbReference>
<organism evidence="17 18">
    <name type="scientific">Arthrobacter bussei</name>
    <dbReference type="NCBI Taxonomy" id="2594179"/>
    <lineage>
        <taxon>Bacteria</taxon>
        <taxon>Bacillati</taxon>
        <taxon>Actinomycetota</taxon>
        <taxon>Actinomycetes</taxon>
        <taxon>Micrococcales</taxon>
        <taxon>Micrococcaceae</taxon>
        <taxon>Arthrobacter</taxon>
    </lineage>
</organism>
<keyword evidence="11 13" id="KW-0472">Membrane</keyword>
<feature type="transmembrane region" description="Helical" evidence="13">
    <location>
        <begin position="510"/>
        <end position="532"/>
    </location>
</feature>
<dbReference type="AlphaFoldDB" id="A0A7X1NSQ4"/>
<keyword evidence="9" id="KW-0418">Kinase</keyword>
<dbReference type="GO" id="GO:0005351">
    <property type="term" value="F:carbohydrate:proton symporter activity"/>
    <property type="evidence" value="ECO:0007669"/>
    <property type="project" value="InterPro"/>
</dbReference>
<feature type="domain" description="PTS EIIC type-2" evidence="16">
    <location>
        <begin position="337"/>
        <end position="692"/>
    </location>
</feature>
<dbReference type="GO" id="GO:0009401">
    <property type="term" value="P:phosphoenolpyruvate-dependent sugar phosphotransferase system"/>
    <property type="evidence" value="ECO:0007669"/>
    <property type="project" value="UniProtKB-KW"/>
</dbReference>
<feature type="transmembrane region" description="Helical" evidence="13">
    <location>
        <begin position="599"/>
        <end position="617"/>
    </location>
</feature>
<gene>
    <name evidence="17" type="ORF">FNH21_15855</name>
</gene>
<dbReference type="SUPFAM" id="SSF55804">
    <property type="entry name" value="Phoshotransferase/anion transport protein"/>
    <property type="match status" value="1"/>
</dbReference>
<dbReference type="InterPro" id="IPR050864">
    <property type="entry name" value="Bacterial_PTS_Sugar_Transport"/>
</dbReference>
<dbReference type="RefSeq" id="WP_152817031.1">
    <property type="nucleotide sequence ID" value="NZ_VJXX01000007.1"/>
</dbReference>
<dbReference type="Gene3D" id="3.40.50.2300">
    <property type="match status" value="1"/>
</dbReference>
<dbReference type="GO" id="GO:0022877">
    <property type="term" value="F:protein-N(PI)-phosphohistidine-fructose phosphotransferase system transporter activity"/>
    <property type="evidence" value="ECO:0007669"/>
    <property type="project" value="InterPro"/>
</dbReference>
<feature type="compositionally biased region" description="Low complexity" evidence="12">
    <location>
        <begin position="159"/>
        <end position="174"/>
    </location>
</feature>
<evidence type="ECO:0000256" key="9">
    <source>
        <dbReference type="ARBA" id="ARBA00022777"/>
    </source>
</evidence>
<dbReference type="InterPro" id="IPR003353">
    <property type="entry name" value="PTS_IIB_fruc"/>
</dbReference>
<evidence type="ECO:0000256" key="8">
    <source>
        <dbReference type="ARBA" id="ARBA00022692"/>
    </source>
</evidence>
<dbReference type="InterPro" id="IPR013011">
    <property type="entry name" value="PTS_EIIB_2"/>
</dbReference>
<feature type="transmembrane region" description="Helical" evidence="13">
    <location>
        <begin position="474"/>
        <end position="498"/>
    </location>
</feature>
<keyword evidence="4" id="KW-0597">Phosphoprotein</keyword>
<evidence type="ECO:0000256" key="2">
    <source>
        <dbReference type="ARBA" id="ARBA00022448"/>
    </source>
</evidence>
<keyword evidence="3" id="KW-1003">Cell membrane</keyword>
<keyword evidence="7" id="KW-0598">Phosphotransferase system</keyword>
<evidence type="ECO:0000256" key="13">
    <source>
        <dbReference type="SAM" id="Phobius"/>
    </source>
</evidence>
<keyword evidence="10 13" id="KW-1133">Transmembrane helix</keyword>
<dbReference type="PROSITE" id="PS51099">
    <property type="entry name" value="PTS_EIIB_TYPE_2"/>
    <property type="match status" value="1"/>
</dbReference>
<dbReference type="InterPro" id="IPR002178">
    <property type="entry name" value="PTS_EIIA_type-2_dom"/>
</dbReference>
<comment type="caution">
    <text evidence="17">The sequence shown here is derived from an EMBL/GenBank/DDBJ whole genome shotgun (WGS) entry which is preliminary data.</text>
</comment>
<feature type="domain" description="PTS EIIA type-2" evidence="14">
    <location>
        <begin position="3"/>
        <end position="147"/>
    </location>
</feature>
<evidence type="ECO:0000256" key="11">
    <source>
        <dbReference type="ARBA" id="ARBA00023136"/>
    </source>
</evidence>
<dbReference type="PANTHER" id="PTHR30505:SF0">
    <property type="entry name" value="FRUCTOSE-LIKE PTS SYSTEM EIIBC COMPONENT-RELATED"/>
    <property type="match status" value="1"/>
</dbReference>
<feature type="transmembrane region" description="Helical" evidence="13">
    <location>
        <begin position="432"/>
        <end position="462"/>
    </location>
</feature>
<protein>
    <submittedName>
        <fullName evidence="17">PTS lactose transporter subunit IIC</fullName>
    </submittedName>
</protein>
<keyword evidence="5" id="KW-0762">Sugar transport</keyword>
<evidence type="ECO:0000256" key="1">
    <source>
        <dbReference type="ARBA" id="ARBA00004429"/>
    </source>
</evidence>
<dbReference type="InterPro" id="IPR006327">
    <property type="entry name" value="PTS_IIC_fruc"/>
</dbReference>
<dbReference type="OrthoDB" id="9782569at2"/>
<dbReference type="NCBIfam" id="TIGR00829">
    <property type="entry name" value="FRU"/>
    <property type="match status" value="1"/>
</dbReference>
<dbReference type="CDD" id="cd05569">
    <property type="entry name" value="PTS_IIB_fructose"/>
    <property type="match status" value="1"/>
</dbReference>
<evidence type="ECO:0000259" key="15">
    <source>
        <dbReference type="PROSITE" id="PS51099"/>
    </source>
</evidence>
<keyword evidence="2" id="KW-0813">Transport</keyword>
<dbReference type="Pfam" id="PF00359">
    <property type="entry name" value="PTS_EIIA_2"/>
    <property type="match status" value="1"/>
</dbReference>
<feature type="transmembrane region" description="Helical" evidence="13">
    <location>
        <begin position="391"/>
        <end position="420"/>
    </location>
</feature>
<dbReference type="Gene3D" id="3.40.930.10">
    <property type="entry name" value="Mannitol-specific EII, Chain A"/>
    <property type="match status" value="1"/>
</dbReference>
<accession>A0A7X1NSQ4</accession>
<dbReference type="EMBL" id="VJXX01000007">
    <property type="protein sequence ID" value="MPY12168.1"/>
    <property type="molecule type" value="Genomic_DNA"/>
</dbReference>
<dbReference type="InterPro" id="IPR013014">
    <property type="entry name" value="PTS_EIIC_2"/>
</dbReference>
<evidence type="ECO:0000256" key="7">
    <source>
        <dbReference type="ARBA" id="ARBA00022683"/>
    </source>
</evidence>
<dbReference type="InterPro" id="IPR016152">
    <property type="entry name" value="PTrfase/Anion_transptr"/>
</dbReference>
<feature type="region of interest" description="Disordered" evidence="12">
    <location>
        <begin position="159"/>
        <end position="203"/>
    </location>
</feature>
<dbReference type="InterPro" id="IPR036095">
    <property type="entry name" value="PTS_EIIB-like_sf"/>
</dbReference>
<reference evidence="18" key="1">
    <citation type="submission" date="2019-07" db="EMBL/GenBank/DDBJ databases">
        <title>Arthrobacter KR32 sp. nov., isolated from mountain cheese made of cows milk.</title>
        <authorList>
            <person name="Flegler A."/>
        </authorList>
    </citation>
    <scope>NUCLEOTIDE SEQUENCE [LARGE SCALE GENOMIC DNA]</scope>
    <source>
        <strain evidence="18">KR32</strain>
    </source>
</reference>
<comment type="subcellular location">
    <subcellularLocation>
        <location evidence="1">Cell inner membrane</location>
        <topology evidence="1">Multi-pass membrane protein</topology>
    </subcellularLocation>
</comment>
<feature type="transmembrane region" description="Helical" evidence="13">
    <location>
        <begin position="347"/>
        <end position="371"/>
    </location>
</feature>
<feature type="domain" description="PTS EIIB type-2" evidence="15">
    <location>
        <begin position="210"/>
        <end position="305"/>
    </location>
</feature>
<dbReference type="GO" id="GO:0016301">
    <property type="term" value="F:kinase activity"/>
    <property type="evidence" value="ECO:0007669"/>
    <property type="project" value="UniProtKB-KW"/>
</dbReference>
<feature type="transmembrane region" description="Helical" evidence="13">
    <location>
        <begin position="623"/>
        <end position="640"/>
    </location>
</feature>
<feature type="compositionally biased region" description="Low complexity" evidence="12">
    <location>
        <begin position="182"/>
        <end position="195"/>
    </location>
</feature>
<dbReference type="NCBIfam" id="TIGR00848">
    <property type="entry name" value="fruA"/>
    <property type="match status" value="1"/>
</dbReference>
<dbReference type="InterPro" id="IPR004715">
    <property type="entry name" value="PTS_IIA_fruc"/>
</dbReference>
<dbReference type="Proteomes" id="UP000326464">
    <property type="component" value="Unassembled WGS sequence"/>
</dbReference>
<dbReference type="NCBIfam" id="TIGR01427">
    <property type="entry name" value="PTS_IIC_fructo"/>
    <property type="match status" value="1"/>
</dbReference>
<sequence>MSELITPELVSLDEDLGAERSSVIRYLAEQVAAQGRSTEVDALYADALAREEKTSTGVPGGIAIPHCRSKAVSEATLAMARLSPAVDFGAKDGPADLVFFIAAPDGADQEHLKLLSKLARSLIRKDFTASLRAARTPADVVALVNGALGIGEPAIAGDGAHAAGSTAAGTAAGDRSSEAAATLGTSPSGTDTTGPAVEQGRSTDTKVRRLVAVTACPTGIAHTYMAADSLVAAAKERGVDLQVETQGSSGATPLDPAVIAAADAVIFAVDVDVRDKQRFAGLPVISAPVKRGIDEPGEMVEEALAAASNPNARRVAGTAGGEQSDDDGGRDGIGSTLKRALLTGVSYMIPFVAGGGLLIALGFLLGGYLITDTADTIVLENNFGNLPDGGLATYLGAVAFKIGQLSLGFLVPALAGYIAYALADRPGIAPGFVAGAVAGFMGAGFLGGIVGGLLAGYVALMIGRLAVPRWLRSLMPVVIIPLLASIVASGLMFLVLGGPIAAITVGLNNWLSGLTGTAAVGLGLILGLMMAVDLGGPVNKVAYSFAVAGLGAGSIDNQAPWQIMAAVMAAGMVPPLAMALATVLDRRRFTVAERENGKAAWLLGAAFISEGAIPFAAADPLRVIPASLLGSAVTGAIVMGTGVTSQAPHGGIFVFFAIGNVAMFVIAIIVGTIISALAVIGLKRYATSKKDAPVAEPVAA</sequence>
<dbReference type="GO" id="GO:0090563">
    <property type="term" value="F:protein-phosphocysteine-sugar phosphotransferase activity"/>
    <property type="evidence" value="ECO:0007669"/>
    <property type="project" value="TreeGrafter"/>
</dbReference>
<evidence type="ECO:0000256" key="3">
    <source>
        <dbReference type="ARBA" id="ARBA00022475"/>
    </source>
</evidence>
<keyword evidence="6" id="KW-0808">Transferase</keyword>
<proteinExistence type="predicted"/>
<dbReference type="InterPro" id="IPR003501">
    <property type="entry name" value="PTS_EIIB_2/3"/>
</dbReference>
<evidence type="ECO:0000256" key="6">
    <source>
        <dbReference type="ARBA" id="ARBA00022679"/>
    </source>
</evidence>
<dbReference type="PROSITE" id="PS51104">
    <property type="entry name" value="PTS_EIIC_TYPE_2"/>
    <property type="match status" value="1"/>
</dbReference>
<evidence type="ECO:0000313" key="18">
    <source>
        <dbReference type="Proteomes" id="UP000326464"/>
    </source>
</evidence>